<reference evidence="2 3" key="1">
    <citation type="journal article" date="2023" name="Plants (Basel)">
        <title>Bridging the Gap: Combining Genomics and Transcriptomics Approaches to Understand Stylosanthes scabra, an Orphan Legume from the Brazilian Caatinga.</title>
        <authorList>
            <person name="Ferreira-Neto J.R.C."/>
            <person name="da Silva M.D."/>
            <person name="Binneck E."/>
            <person name="de Melo N.F."/>
            <person name="da Silva R.H."/>
            <person name="de Melo A.L.T.M."/>
            <person name="Pandolfi V."/>
            <person name="Bustamante F.O."/>
            <person name="Brasileiro-Vidal A.C."/>
            <person name="Benko-Iseppon A.M."/>
        </authorList>
    </citation>
    <scope>NUCLEOTIDE SEQUENCE [LARGE SCALE GENOMIC DNA]</scope>
    <source>
        <tissue evidence="2">Leaves</tissue>
    </source>
</reference>
<accession>A0ABU6U9W2</accession>
<comment type="caution">
    <text evidence="2">The sequence shown here is derived from an EMBL/GenBank/DDBJ whole genome shotgun (WGS) entry which is preliminary data.</text>
</comment>
<dbReference type="Proteomes" id="UP001341840">
    <property type="component" value="Unassembled WGS sequence"/>
</dbReference>
<keyword evidence="3" id="KW-1185">Reference proteome</keyword>
<protein>
    <submittedName>
        <fullName evidence="2">Uncharacterized protein</fullName>
    </submittedName>
</protein>
<sequence>MPSRSHSCNLQLHLTQVQLLSFEDDPISSTLEAPDNSKEKDNPIWSTEDTLSEVTTYTRDNSRENTSLGRNVARQFDRTHSQERDKAPMNRRQIQDSANVSYRTFDLNKDPLFGHDMLEHLKSDAQRFLALYFSTGKTNTPDDKW</sequence>
<evidence type="ECO:0000256" key="1">
    <source>
        <dbReference type="SAM" id="MobiDB-lite"/>
    </source>
</evidence>
<feature type="region of interest" description="Disordered" evidence="1">
    <location>
        <begin position="61"/>
        <end position="97"/>
    </location>
</feature>
<feature type="compositionally biased region" description="Basic and acidic residues" evidence="1">
    <location>
        <begin position="75"/>
        <end position="88"/>
    </location>
</feature>
<evidence type="ECO:0000313" key="2">
    <source>
        <dbReference type="EMBL" id="MED6157450.1"/>
    </source>
</evidence>
<organism evidence="2 3">
    <name type="scientific">Stylosanthes scabra</name>
    <dbReference type="NCBI Taxonomy" id="79078"/>
    <lineage>
        <taxon>Eukaryota</taxon>
        <taxon>Viridiplantae</taxon>
        <taxon>Streptophyta</taxon>
        <taxon>Embryophyta</taxon>
        <taxon>Tracheophyta</taxon>
        <taxon>Spermatophyta</taxon>
        <taxon>Magnoliopsida</taxon>
        <taxon>eudicotyledons</taxon>
        <taxon>Gunneridae</taxon>
        <taxon>Pentapetalae</taxon>
        <taxon>rosids</taxon>
        <taxon>fabids</taxon>
        <taxon>Fabales</taxon>
        <taxon>Fabaceae</taxon>
        <taxon>Papilionoideae</taxon>
        <taxon>50 kb inversion clade</taxon>
        <taxon>dalbergioids sensu lato</taxon>
        <taxon>Dalbergieae</taxon>
        <taxon>Pterocarpus clade</taxon>
        <taxon>Stylosanthes</taxon>
    </lineage>
</organism>
<evidence type="ECO:0000313" key="3">
    <source>
        <dbReference type="Proteomes" id="UP001341840"/>
    </source>
</evidence>
<dbReference type="EMBL" id="JASCZI010120909">
    <property type="protein sequence ID" value="MED6157450.1"/>
    <property type="molecule type" value="Genomic_DNA"/>
</dbReference>
<proteinExistence type="predicted"/>
<name>A0ABU6U9W2_9FABA</name>
<gene>
    <name evidence="2" type="ORF">PIB30_023180</name>
</gene>